<dbReference type="InterPro" id="IPR045089">
    <property type="entry name" value="PGGT1B-like"/>
</dbReference>
<protein>
    <submittedName>
        <fullName evidence="10">Terpenoid cyclases/protein prenyltransferase alpha-alpha toroid</fullName>
    </submittedName>
</protein>
<dbReference type="InterPro" id="IPR008930">
    <property type="entry name" value="Terpenoid_cyclase/PrenylTrfase"/>
</dbReference>
<evidence type="ECO:0000313" key="10">
    <source>
        <dbReference type="EMBL" id="RUS26239.1"/>
    </source>
</evidence>
<accession>A0A433Q939</accession>
<evidence type="ECO:0000256" key="6">
    <source>
        <dbReference type="ARBA" id="ARBA00022737"/>
    </source>
</evidence>
<evidence type="ECO:0000256" key="7">
    <source>
        <dbReference type="ARBA" id="ARBA00022833"/>
    </source>
</evidence>
<evidence type="ECO:0000259" key="9">
    <source>
        <dbReference type="Pfam" id="PF00432"/>
    </source>
</evidence>
<dbReference type="Proteomes" id="UP000274822">
    <property type="component" value="Unassembled WGS sequence"/>
</dbReference>
<keyword evidence="4 10" id="KW-0808">Transferase</keyword>
<evidence type="ECO:0000313" key="11">
    <source>
        <dbReference type="Proteomes" id="UP000274822"/>
    </source>
</evidence>
<keyword evidence="11" id="KW-1185">Reference proteome</keyword>
<dbReference type="Gene3D" id="1.50.10.20">
    <property type="match status" value="1"/>
</dbReference>
<keyword evidence="7" id="KW-0862">Zinc</keyword>
<dbReference type="GO" id="GO:0004662">
    <property type="term" value="F:CAAX-protein geranylgeranyltransferase activity"/>
    <property type="evidence" value="ECO:0007669"/>
    <property type="project" value="TreeGrafter"/>
</dbReference>
<dbReference type="GO" id="GO:0005953">
    <property type="term" value="C:CAAX-protein geranylgeranyltransferase complex"/>
    <property type="evidence" value="ECO:0007669"/>
    <property type="project" value="TreeGrafter"/>
</dbReference>
<reference evidence="10 11" key="1">
    <citation type="journal article" date="2018" name="New Phytol.">
        <title>Phylogenomics of Endogonaceae and evolution of mycorrhizas within Mucoromycota.</title>
        <authorList>
            <person name="Chang Y."/>
            <person name="Desiro A."/>
            <person name="Na H."/>
            <person name="Sandor L."/>
            <person name="Lipzen A."/>
            <person name="Clum A."/>
            <person name="Barry K."/>
            <person name="Grigoriev I.V."/>
            <person name="Martin F.M."/>
            <person name="Stajich J.E."/>
            <person name="Smith M.E."/>
            <person name="Bonito G."/>
            <person name="Spatafora J.W."/>
        </authorList>
    </citation>
    <scope>NUCLEOTIDE SEQUENCE [LARGE SCALE GENOMIC DNA]</scope>
    <source>
        <strain evidence="10 11">AD002</strain>
    </source>
</reference>
<keyword evidence="3" id="KW-0637">Prenyltransferase</keyword>
<feature type="compositionally biased region" description="Polar residues" evidence="8">
    <location>
        <begin position="1"/>
        <end position="15"/>
    </location>
</feature>
<comment type="caution">
    <text evidence="10">The sequence shown here is derived from an EMBL/GenBank/DDBJ whole genome shotgun (WGS) entry which is preliminary data.</text>
</comment>
<dbReference type="PANTHER" id="PTHR11774:SF4">
    <property type="entry name" value="GERANYLGERANYL TRANSFERASE TYPE-1 SUBUNIT BETA"/>
    <property type="match status" value="1"/>
</dbReference>
<evidence type="ECO:0000256" key="5">
    <source>
        <dbReference type="ARBA" id="ARBA00022723"/>
    </source>
</evidence>
<dbReference type="EMBL" id="RBNJ01010934">
    <property type="protein sequence ID" value="RUS26239.1"/>
    <property type="molecule type" value="Genomic_DNA"/>
</dbReference>
<dbReference type="AlphaFoldDB" id="A0A433Q939"/>
<comment type="similarity">
    <text evidence="2">Belongs to the protein prenyltransferase subunit beta family.</text>
</comment>
<evidence type="ECO:0000256" key="4">
    <source>
        <dbReference type="ARBA" id="ARBA00022679"/>
    </source>
</evidence>
<organism evidence="10 11">
    <name type="scientific">Jimgerdemannia flammicorona</name>
    <dbReference type="NCBI Taxonomy" id="994334"/>
    <lineage>
        <taxon>Eukaryota</taxon>
        <taxon>Fungi</taxon>
        <taxon>Fungi incertae sedis</taxon>
        <taxon>Mucoromycota</taxon>
        <taxon>Mucoromycotina</taxon>
        <taxon>Endogonomycetes</taxon>
        <taxon>Endogonales</taxon>
        <taxon>Endogonaceae</taxon>
        <taxon>Jimgerdemannia</taxon>
    </lineage>
</organism>
<name>A0A433Q939_9FUNG</name>
<feature type="domain" description="Prenyltransferase alpha-alpha toroid" evidence="9">
    <location>
        <begin position="31"/>
        <end position="296"/>
    </location>
</feature>
<feature type="region of interest" description="Disordered" evidence="8">
    <location>
        <begin position="1"/>
        <end position="20"/>
    </location>
</feature>
<dbReference type="PANTHER" id="PTHR11774">
    <property type="entry name" value="GERANYLGERANYL TRANSFERASE TYPE BETA SUBUNIT"/>
    <property type="match status" value="1"/>
</dbReference>
<evidence type="ECO:0000256" key="1">
    <source>
        <dbReference type="ARBA" id="ARBA00001947"/>
    </source>
</evidence>
<sequence>MTSHSANSTHTQVSSHQDKDRAQNFASDFSFKKHVAYFKRSLSMLPYNYTETDTSRMTLAFFCLSGLELLGVLDEEISAADKQDYVDWIYAQQILPDTADPSLNELHCGFRGSSWPGRPFEPNATHTTYQSYDSGNLANTYSALANLILLGDDLSRVNRDAIVNTMRHLQQKDGSFVPTYGSMESDLRFVYAACIISYILNDWRGVDIPKAVDYIRRTQTYEFGIAQSPGEEAHGGSTFCGIAALALTGKFDEGLVSRKDTIYWILSRQLDGFQGRSNKPSDTCYSFWLGGALELSIRQFGVQSRLSDDHPDNVRRVRQVARLPARPPPLLHGHRQPIADARARPTGSGSQGQHLQTGCRVFEDPNGVLERGACAAKVRKEVGLVVFVGHVRLCNAKYTLNIILVEGLYVFSPPPWPASIVWQYG</sequence>
<evidence type="ECO:0000256" key="3">
    <source>
        <dbReference type="ARBA" id="ARBA00022602"/>
    </source>
</evidence>
<dbReference type="GO" id="GO:0046872">
    <property type="term" value="F:metal ion binding"/>
    <property type="evidence" value="ECO:0007669"/>
    <property type="project" value="UniProtKB-KW"/>
</dbReference>
<proteinExistence type="inferred from homology"/>
<dbReference type="SUPFAM" id="SSF48239">
    <property type="entry name" value="Terpenoid cyclases/Protein prenyltransferases"/>
    <property type="match status" value="1"/>
</dbReference>
<gene>
    <name evidence="10" type="ORF">BC938DRAFT_471037</name>
</gene>
<dbReference type="Pfam" id="PF00432">
    <property type="entry name" value="Prenyltrans"/>
    <property type="match status" value="1"/>
</dbReference>
<evidence type="ECO:0000256" key="8">
    <source>
        <dbReference type="SAM" id="MobiDB-lite"/>
    </source>
</evidence>
<evidence type="ECO:0000256" key="2">
    <source>
        <dbReference type="ARBA" id="ARBA00010497"/>
    </source>
</evidence>
<keyword evidence="6" id="KW-0677">Repeat</keyword>
<keyword evidence="5" id="KW-0479">Metal-binding</keyword>
<dbReference type="InterPro" id="IPR001330">
    <property type="entry name" value="Prenyltrans"/>
</dbReference>
<comment type="cofactor">
    <cofactor evidence="1">
        <name>Zn(2+)</name>
        <dbReference type="ChEBI" id="CHEBI:29105"/>
    </cofactor>
</comment>